<proteinExistence type="predicted"/>
<reference evidence="2" key="1">
    <citation type="submission" date="2022-10" db="EMBL/GenBank/DDBJ databases">
        <title>The complete genomes of actinobacterial strains from the NBC collection.</title>
        <authorList>
            <person name="Joergensen T.S."/>
            <person name="Alvarez Arevalo M."/>
            <person name="Sterndorff E.B."/>
            <person name="Faurdal D."/>
            <person name="Vuksanovic O."/>
            <person name="Mourched A.-S."/>
            <person name="Charusanti P."/>
            <person name="Shaw S."/>
            <person name="Blin K."/>
            <person name="Weber T."/>
        </authorList>
    </citation>
    <scope>NUCLEOTIDE SEQUENCE</scope>
    <source>
        <strain evidence="2">NBC_00049</strain>
    </source>
</reference>
<evidence type="ECO:0000256" key="1">
    <source>
        <dbReference type="SAM" id="MobiDB-lite"/>
    </source>
</evidence>
<accession>A0AAU2JQB9</accession>
<dbReference type="AlphaFoldDB" id="A0AAU2JQB9"/>
<evidence type="ECO:0000313" key="2">
    <source>
        <dbReference type="EMBL" id="WTU74105.1"/>
    </source>
</evidence>
<feature type="compositionally biased region" description="Low complexity" evidence="1">
    <location>
        <begin position="135"/>
        <end position="144"/>
    </location>
</feature>
<gene>
    <name evidence="2" type="ORF">OG327_12610</name>
</gene>
<feature type="region of interest" description="Disordered" evidence="1">
    <location>
        <begin position="125"/>
        <end position="155"/>
    </location>
</feature>
<feature type="compositionally biased region" description="Gly residues" evidence="1">
    <location>
        <begin position="145"/>
        <end position="155"/>
    </location>
</feature>
<name>A0AAU2JQB9_9ACTN</name>
<organism evidence="2">
    <name type="scientific">Streptomyces sp. NBC_00049</name>
    <dbReference type="NCBI Taxonomy" id="2903617"/>
    <lineage>
        <taxon>Bacteria</taxon>
        <taxon>Bacillati</taxon>
        <taxon>Actinomycetota</taxon>
        <taxon>Actinomycetes</taxon>
        <taxon>Kitasatosporales</taxon>
        <taxon>Streptomycetaceae</taxon>
        <taxon>Streptomyces</taxon>
    </lineage>
</organism>
<sequence length="155" mass="15931">MAVQSAPGGYGTAHAGVLSVECDSLSEYKAMVDALLDDLTGSDADHRTLADGALPAGRLGTGFPEAEALFTSYGRVIAELQRLSKGLAGQIEALGIAIRSAGRGYDGVDEESRRRMAALAREARAQYVPERDPYQQEQGGPAAPGQGGGTAGGGH</sequence>
<protein>
    <submittedName>
        <fullName evidence="2">Uncharacterized protein</fullName>
    </submittedName>
</protein>
<feature type="compositionally biased region" description="Basic and acidic residues" evidence="1">
    <location>
        <begin position="125"/>
        <end position="134"/>
    </location>
</feature>
<dbReference type="EMBL" id="CP108264">
    <property type="protein sequence ID" value="WTU74105.1"/>
    <property type="molecule type" value="Genomic_DNA"/>
</dbReference>